<evidence type="ECO:0000256" key="5">
    <source>
        <dbReference type="SAM" id="Phobius"/>
    </source>
</evidence>
<keyword evidence="5" id="KW-0812">Transmembrane</keyword>
<dbReference type="PRINTS" id="PR00455">
    <property type="entry name" value="HTHTETR"/>
</dbReference>
<keyword evidence="1" id="KW-0805">Transcription regulation</keyword>
<evidence type="ECO:0000313" key="7">
    <source>
        <dbReference type="EMBL" id="EUA65736.1"/>
    </source>
</evidence>
<keyword evidence="5" id="KW-1133">Transmembrane helix</keyword>
<protein>
    <submittedName>
        <fullName evidence="7">Bacterial regulatory s, tetR family protein</fullName>
    </submittedName>
</protein>
<dbReference type="Pfam" id="PF00440">
    <property type="entry name" value="TetR_N"/>
    <property type="match status" value="1"/>
</dbReference>
<gene>
    <name evidence="7" type="ORF">I553_8035</name>
</gene>
<dbReference type="InterPro" id="IPR050109">
    <property type="entry name" value="HTH-type_TetR-like_transc_reg"/>
</dbReference>
<feature type="domain" description="HTH tetR-type" evidence="6">
    <location>
        <begin position="9"/>
        <end position="69"/>
    </location>
</feature>
<keyword evidence="5" id="KW-0472">Membrane</keyword>
<dbReference type="EMBL" id="JAOB01000026">
    <property type="protein sequence ID" value="EUA65736.1"/>
    <property type="molecule type" value="Genomic_DNA"/>
</dbReference>
<feature type="DNA-binding region" description="H-T-H motif" evidence="4">
    <location>
        <begin position="32"/>
        <end position="51"/>
    </location>
</feature>
<evidence type="ECO:0000256" key="4">
    <source>
        <dbReference type="PROSITE-ProRule" id="PRU00335"/>
    </source>
</evidence>
<dbReference type="PANTHER" id="PTHR30055">
    <property type="entry name" value="HTH-TYPE TRANSCRIPTIONAL REGULATOR RUTR"/>
    <property type="match status" value="1"/>
</dbReference>
<dbReference type="Gene3D" id="1.10.357.10">
    <property type="entry name" value="Tetracycline Repressor, domain 2"/>
    <property type="match status" value="1"/>
</dbReference>
<dbReference type="PROSITE" id="PS50977">
    <property type="entry name" value="HTH_TETR_2"/>
    <property type="match status" value="1"/>
</dbReference>
<dbReference type="AlphaFoldDB" id="X8DCF4"/>
<comment type="caution">
    <text evidence="7">The sequence shown here is derived from an EMBL/GenBank/DDBJ whole genome shotgun (WGS) entry which is preliminary data.</text>
</comment>
<dbReference type="PATRIC" id="fig|1299334.3.peg.2199"/>
<dbReference type="SUPFAM" id="SSF46689">
    <property type="entry name" value="Homeodomain-like"/>
    <property type="match status" value="1"/>
</dbReference>
<proteinExistence type="predicted"/>
<evidence type="ECO:0000256" key="1">
    <source>
        <dbReference type="ARBA" id="ARBA00023015"/>
    </source>
</evidence>
<dbReference type="GO" id="GO:0003700">
    <property type="term" value="F:DNA-binding transcription factor activity"/>
    <property type="evidence" value="ECO:0007669"/>
    <property type="project" value="TreeGrafter"/>
</dbReference>
<feature type="transmembrane region" description="Helical" evidence="5">
    <location>
        <begin position="258"/>
        <end position="282"/>
    </location>
</feature>
<feature type="transmembrane region" description="Helical" evidence="5">
    <location>
        <begin position="288"/>
        <end position="308"/>
    </location>
</feature>
<dbReference type="GO" id="GO:0000976">
    <property type="term" value="F:transcription cis-regulatory region binding"/>
    <property type="evidence" value="ECO:0007669"/>
    <property type="project" value="TreeGrafter"/>
</dbReference>
<evidence type="ECO:0000259" key="6">
    <source>
        <dbReference type="PROSITE" id="PS50977"/>
    </source>
</evidence>
<reference evidence="7" key="1">
    <citation type="submission" date="2014-01" db="EMBL/GenBank/DDBJ databases">
        <authorList>
            <person name="Brown-Elliot B."/>
            <person name="Wallace R."/>
            <person name="Lenaerts A."/>
            <person name="Ordway D."/>
            <person name="DeGroote M.A."/>
            <person name="Parker T."/>
            <person name="Sizemore C."/>
            <person name="Tallon L.J."/>
            <person name="Sadzewicz L.K."/>
            <person name="Sengamalay N."/>
            <person name="Fraser C.M."/>
            <person name="Hine E."/>
            <person name="Shefchek K.A."/>
            <person name="Das S.P."/>
            <person name="Tettelin H."/>
        </authorList>
    </citation>
    <scope>NUCLEOTIDE SEQUENCE [LARGE SCALE GENOMIC DNA]</scope>
    <source>
        <strain evidence="7">4042</strain>
    </source>
</reference>
<dbReference type="InterPro" id="IPR009057">
    <property type="entry name" value="Homeodomain-like_sf"/>
</dbReference>
<keyword evidence="3" id="KW-0804">Transcription</keyword>
<evidence type="ECO:0000256" key="3">
    <source>
        <dbReference type="ARBA" id="ARBA00023163"/>
    </source>
</evidence>
<keyword evidence="2 4" id="KW-0238">DNA-binding</keyword>
<accession>X8DCF4</accession>
<dbReference type="InterPro" id="IPR001647">
    <property type="entry name" value="HTH_TetR"/>
</dbReference>
<evidence type="ECO:0000256" key="2">
    <source>
        <dbReference type="ARBA" id="ARBA00023125"/>
    </source>
</evidence>
<name>X8DCF4_MYCXE</name>
<dbReference type="PANTHER" id="PTHR30055:SF234">
    <property type="entry name" value="HTH-TYPE TRANSCRIPTIONAL REGULATOR BETI"/>
    <property type="match status" value="1"/>
</dbReference>
<sequence length="395" mass="44865">MERSRVDRVQRADRILDTARDLLLRWGYRRVTIDELARRAGVGKGTVYLHWRSREELFHAVSAREAAGMTDAVVDALRNDPAEVALHRYLRRLFVEAMRRPVLRALYTRDADTLDTFLASANHRRLEETKLGVNRDYLSVLAAEGMLRAELRPTDLDYTLPNIVFGFFAAEPFLPPSIRLSLEQKADQLADTVRRAFEPADAPDKQRLKRAANKAIPIFDRLARDYRPRHTEAITMTELAADLAHPRGRYGVDGDYRLIPAPVVFTIYALLCLSAAVLAVRWLVDGRVLAGVAAAVVAVVLSAAGAGIMRFSRRGKFEVWARLLTDLNLRGDERVLDLGCGRGRCCWRRRSWCRGEALWEWTFGGRTRLATAWRPRWPTPRQKAWPTAFSCTLAT</sequence>
<organism evidence="7">
    <name type="scientific">Mycobacterium xenopi 4042</name>
    <dbReference type="NCBI Taxonomy" id="1299334"/>
    <lineage>
        <taxon>Bacteria</taxon>
        <taxon>Bacillati</taxon>
        <taxon>Actinomycetota</taxon>
        <taxon>Actinomycetes</taxon>
        <taxon>Mycobacteriales</taxon>
        <taxon>Mycobacteriaceae</taxon>
        <taxon>Mycobacterium</taxon>
    </lineage>
</organism>